<name>A0AAP0MSK2_9ROSI</name>
<organism evidence="1 2">
    <name type="scientific">Citrus x changshan-huyou</name>
    <dbReference type="NCBI Taxonomy" id="2935761"/>
    <lineage>
        <taxon>Eukaryota</taxon>
        <taxon>Viridiplantae</taxon>
        <taxon>Streptophyta</taxon>
        <taxon>Embryophyta</taxon>
        <taxon>Tracheophyta</taxon>
        <taxon>Spermatophyta</taxon>
        <taxon>Magnoliopsida</taxon>
        <taxon>eudicotyledons</taxon>
        <taxon>Gunneridae</taxon>
        <taxon>Pentapetalae</taxon>
        <taxon>rosids</taxon>
        <taxon>malvids</taxon>
        <taxon>Sapindales</taxon>
        <taxon>Rutaceae</taxon>
        <taxon>Aurantioideae</taxon>
        <taxon>Citrus</taxon>
    </lineage>
</organism>
<proteinExistence type="predicted"/>
<sequence length="73" mass="8198">MKLCSLQYSMNACLIFASSVATYIGHLYRECHIPPTSGSPADQDLKYNHLLKLRNSSVKPRDARSKEKRSATV</sequence>
<comment type="caution">
    <text evidence="1">The sequence shown here is derived from an EMBL/GenBank/DDBJ whole genome shotgun (WGS) entry which is preliminary data.</text>
</comment>
<accession>A0AAP0MSK2</accession>
<gene>
    <name evidence="1" type="ORF">WN944_007520</name>
</gene>
<reference evidence="1 2" key="1">
    <citation type="submission" date="2024-05" db="EMBL/GenBank/DDBJ databases">
        <title>Haplotype-resolved chromosome-level genome assembly of Huyou (Citrus changshanensis).</title>
        <authorList>
            <person name="Miao C."/>
            <person name="Chen W."/>
            <person name="Wu Y."/>
            <person name="Wang L."/>
            <person name="Zhao S."/>
            <person name="Grierson D."/>
            <person name="Xu C."/>
            <person name="Chen K."/>
        </authorList>
    </citation>
    <scope>NUCLEOTIDE SEQUENCE [LARGE SCALE GENOMIC DNA]</scope>
    <source>
        <strain evidence="1">01-14</strain>
        <tissue evidence="1">Leaf</tissue>
    </source>
</reference>
<dbReference type="Proteomes" id="UP001428341">
    <property type="component" value="Unassembled WGS sequence"/>
</dbReference>
<protein>
    <submittedName>
        <fullName evidence="1">Uncharacterized protein</fullName>
    </submittedName>
</protein>
<evidence type="ECO:0000313" key="1">
    <source>
        <dbReference type="EMBL" id="KAK9215515.1"/>
    </source>
</evidence>
<keyword evidence="2" id="KW-1185">Reference proteome</keyword>
<dbReference type="AlphaFoldDB" id="A0AAP0MSK2"/>
<evidence type="ECO:0000313" key="2">
    <source>
        <dbReference type="Proteomes" id="UP001428341"/>
    </source>
</evidence>
<dbReference type="EMBL" id="JBCGBO010000003">
    <property type="protein sequence ID" value="KAK9215515.1"/>
    <property type="molecule type" value="Genomic_DNA"/>
</dbReference>